<evidence type="ECO:0000256" key="6">
    <source>
        <dbReference type="ARBA" id="ARBA00039970"/>
    </source>
</evidence>
<evidence type="ECO:0000256" key="2">
    <source>
        <dbReference type="ARBA" id="ARBA00010393"/>
    </source>
</evidence>
<dbReference type="AlphaFoldDB" id="A0A2S4M6Z7"/>
<dbReference type="InterPro" id="IPR027417">
    <property type="entry name" value="P-loop_NTPase"/>
</dbReference>
<name>A0A2S4M6Z7_9HYPH</name>
<dbReference type="EMBL" id="PQFZ01000009">
    <property type="protein sequence ID" value="POR50492.1"/>
    <property type="molecule type" value="Genomic_DNA"/>
</dbReference>
<evidence type="ECO:0000256" key="4">
    <source>
        <dbReference type="ARBA" id="ARBA00022741"/>
    </source>
</evidence>
<keyword evidence="5" id="KW-0067">ATP-binding</keyword>
<comment type="subcellular location">
    <subcellularLocation>
        <location evidence="1">Cytoplasm</location>
    </subcellularLocation>
</comment>
<dbReference type="FunFam" id="3.40.50.300:FF:000013">
    <property type="entry name" value="PhoH family ATPase"/>
    <property type="match status" value="1"/>
</dbReference>
<evidence type="ECO:0000313" key="10">
    <source>
        <dbReference type="Proteomes" id="UP000236919"/>
    </source>
</evidence>
<feature type="region of interest" description="Disordered" evidence="7">
    <location>
        <begin position="1"/>
        <end position="23"/>
    </location>
</feature>
<keyword evidence="3" id="KW-0963">Cytoplasm</keyword>
<dbReference type="Proteomes" id="UP000236919">
    <property type="component" value="Unassembled WGS sequence"/>
</dbReference>
<feature type="compositionally biased region" description="Basic and acidic residues" evidence="7">
    <location>
        <begin position="376"/>
        <end position="388"/>
    </location>
</feature>
<comment type="similarity">
    <text evidence="2">Belongs to the PhoH family.</text>
</comment>
<evidence type="ECO:0000256" key="7">
    <source>
        <dbReference type="SAM" id="MobiDB-lite"/>
    </source>
</evidence>
<evidence type="ECO:0000259" key="8">
    <source>
        <dbReference type="Pfam" id="PF02562"/>
    </source>
</evidence>
<dbReference type="Pfam" id="PF02562">
    <property type="entry name" value="PhoH"/>
    <property type="match status" value="1"/>
</dbReference>
<proteinExistence type="inferred from homology"/>
<evidence type="ECO:0000256" key="5">
    <source>
        <dbReference type="ARBA" id="ARBA00022840"/>
    </source>
</evidence>
<reference evidence="9 10" key="1">
    <citation type="submission" date="2018-01" db="EMBL/GenBank/DDBJ databases">
        <title>Genomic Encyclopedia of Type Strains, Phase III (KMG-III): the genomes of soil and plant-associated and newly described type strains.</title>
        <authorList>
            <person name="Whitman W."/>
        </authorList>
    </citation>
    <scope>NUCLEOTIDE SEQUENCE [LARGE SCALE GENOMIC DNA]</scope>
    <source>
        <strain evidence="9 10">1131</strain>
    </source>
</reference>
<gene>
    <name evidence="9" type="ORF">CYD53_109202</name>
</gene>
<accession>A0A2S4M6Z7</accession>
<evidence type="ECO:0000256" key="3">
    <source>
        <dbReference type="ARBA" id="ARBA00022490"/>
    </source>
</evidence>
<evidence type="ECO:0000256" key="1">
    <source>
        <dbReference type="ARBA" id="ARBA00004496"/>
    </source>
</evidence>
<dbReference type="Gene3D" id="3.40.50.300">
    <property type="entry name" value="P-loop containing nucleotide triphosphate hydrolases"/>
    <property type="match status" value="1"/>
</dbReference>
<feature type="compositionally biased region" description="Basic and acidic residues" evidence="7">
    <location>
        <begin position="352"/>
        <end position="364"/>
    </location>
</feature>
<dbReference type="GO" id="GO:0005829">
    <property type="term" value="C:cytosol"/>
    <property type="evidence" value="ECO:0007669"/>
    <property type="project" value="TreeGrafter"/>
</dbReference>
<feature type="domain" description="PhoH-like protein" evidence="8">
    <location>
        <begin position="145"/>
        <end position="348"/>
    </location>
</feature>
<sequence>MAQADQVTPRPERGPRRETTPARVETLTRDGLPATEVLLSFDDNRLASLVFGDYDQNLAHLERRLGVVISPNGNHATIRGPRETAEQAGRVLKTLYTRAKAGASVTLGEVDGAIEESNVQRSFFPAADAGKASFDAIVTRKRGPVRARNAAQDAYLRQLKRNELVLAEGPAGTGKTWLAVGHAVSLIEQGVVERMVLSRPAVEAGERLGFLPGDMREKVDPYLRPIYDALNDFMEARHVERALQTGMIEIAPLAFMRGRTLTNAVVLLDEAQNATSVQMKMFLTRLGEGSRMIITGDPTQIDLPPGQRSGLIEAVKLLSGVEGVGYAKFEEGDVVRHDLVRRIVMAYEGAARREREEREERLRALEPQAPIEDDIEGLKRTLSRERPR</sequence>
<dbReference type="SUPFAM" id="SSF52540">
    <property type="entry name" value="P-loop containing nucleoside triphosphate hydrolases"/>
    <property type="match status" value="1"/>
</dbReference>
<protein>
    <recommendedName>
        <fullName evidence="6">PhoH-like protein</fullName>
    </recommendedName>
</protein>
<dbReference type="PANTHER" id="PTHR30473">
    <property type="entry name" value="PROTEIN PHOH"/>
    <property type="match status" value="1"/>
</dbReference>
<keyword evidence="10" id="KW-1185">Reference proteome</keyword>
<comment type="caution">
    <text evidence="9">The sequence shown here is derived from an EMBL/GenBank/DDBJ whole genome shotgun (WGS) entry which is preliminary data.</text>
</comment>
<dbReference type="GO" id="GO:0005524">
    <property type="term" value="F:ATP binding"/>
    <property type="evidence" value="ECO:0007669"/>
    <property type="project" value="UniProtKB-KW"/>
</dbReference>
<keyword evidence="4" id="KW-0547">Nucleotide-binding</keyword>
<feature type="region of interest" description="Disordered" evidence="7">
    <location>
        <begin position="352"/>
        <end position="388"/>
    </location>
</feature>
<feature type="compositionally biased region" description="Basic and acidic residues" evidence="7">
    <location>
        <begin position="10"/>
        <end position="20"/>
    </location>
</feature>
<evidence type="ECO:0000313" key="9">
    <source>
        <dbReference type="EMBL" id="POR50492.1"/>
    </source>
</evidence>
<dbReference type="InterPro" id="IPR051451">
    <property type="entry name" value="PhoH2-like"/>
</dbReference>
<dbReference type="InterPro" id="IPR003714">
    <property type="entry name" value="PhoH"/>
</dbReference>
<dbReference type="PANTHER" id="PTHR30473:SF1">
    <property type="entry name" value="PHOH-LIKE PROTEIN"/>
    <property type="match status" value="1"/>
</dbReference>
<organism evidence="9 10">
    <name type="scientific">Bosea psychrotolerans</name>
    <dbReference type="NCBI Taxonomy" id="1871628"/>
    <lineage>
        <taxon>Bacteria</taxon>
        <taxon>Pseudomonadati</taxon>
        <taxon>Pseudomonadota</taxon>
        <taxon>Alphaproteobacteria</taxon>
        <taxon>Hyphomicrobiales</taxon>
        <taxon>Boseaceae</taxon>
        <taxon>Bosea</taxon>
    </lineage>
</organism>